<evidence type="ECO:0000256" key="3">
    <source>
        <dbReference type="ARBA" id="ARBA00023125"/>
    </source>
</evidence>
<dbReference type="InterPro" id="IPR036271">
    <property type="entry name" value="Tet_transcr_reg_TetR-rel_C_sf"/>
</dbReference>
<feature type="domain" description="HTH tetR-type" evidence="6">
    <location>
        <begin position="18"/>
        <end position="78"/>
    </location>
</feature>
<dbReference type="InterPro" id="IPR039538">
    <property type="entry name" value="BetI_C"/>
</dbReference>
<dbReference type="SUPFAM" id="SSF48498">
    <property type="entry name" value="Tetracyclin repressor-like, C-terminal domain"/>
    <property type="match status" value="1"/>
</dbReference>
<keyword evidence="2" id="KW-0805">Transcription regulation</keyword>
<evidence type="ECO:0000256" key="5">
    <source>
        <dbReference type="PROSITE-ProRule" id="PRU00335"/>
    </source>
</evidence>
<comment type="caution">
    <text evidence="7">The sequence shown here is derived from an EMBL/GenBank/DDBJ whole genome shotgun (WGS) entry which is preliminary data.</text>
</comment>
<accession>A0ABT8GGB4</accession>
<gene>
    <name evidence="7" type="ORF">QQX02_05975</name>
</gene>
<protein>
    <submittedName>
        <fullName evidence="7">TetR/AcrR family transcriptional regulator</fullName>
    </submittedName>
</protein>
<dbReference type="Gene3D" id="1.10.357.10">
    <property type="entry name" value="Tetracycline Repressor, domain 2"/>
    <property type="match status" value="1"/>
</dbReference>
<dbReference type="InterPro" id="IPR001647">
    <property type="entry name" value="HTH_TetR"/>
</dbReference>
<evidence type="ECO:0000256" key="2">
    <source>
        <dbReference type="ARBA" id="ARBA00023015"/>
    </source>
</evidence>
<dbReference type="PANTHER" id="PTHR47506">
    <property type="entry name" value="TRANSCRIPTIONAL REGULATORY PROTEIN"/>
    <property type="match status" value="1"/>
</dbReference>
<evidence type="ECO:0000256" key="4">
    <source>
        <dbReference type="ARBA" id="ARBA00023163"/>
    </source>
</evidence>
<evidence type="ECO:0000259" key="6">
    <source>
        <dbReference type="PROSITE" id="PS50977"/>
    </source>
</evidence>
<evidence type="ECO:0000256" key="1">
    <source>
        <dbReference type="ARBA" id="ARBA00022491"/>
    </source>
</evidence>
<dbReference type="InterPro" id="IPR009057">
    <property type="entry name" value="Homeodomain-like_sf"/>
</dbReference>
<keyword evidence="4" id="KW-0804">Transcription</keyword>
<dbReference type="PROSITE" id="PS50977">
    <property type="entry name" value="HTH_TETR_2"/>
    <property type="match status" value="1"/>
</dbReference>
<proteinExistence type="predicted"/>
<dbReference type="EMBL" id="JAUHQA010000001">
    <property type="protein sequence ID" value="MDN4480468.1"/>
    <property type="molecule type" value="Genomic_DNA"/>
</dbReference>
<organism evidence="7 8">
    <name type="scientific">Demequina muriae</name>
    <dbReference type="NCBI Taxonomy" id="3051664"/>
    <lineage>
        <taxon>Bacteria</taxon>
        <taxon>Bacillati</taxon>
        <taxon>Actinomycetota</taxon>
        <taxon>Actinomycetes</taxon>
        <taxon>Micrococcales</taxon>
        <taxon>Demequinaceae</taxon>
        <taxon>Demequina</taxon>
    </lineage>
</organism>
<name>A0ABT8GGB4_9MICO</name>
<dbReference type="PANTHER" id="PTHR47506:SF1">
    <property type="entry name" value="HTH-TYPE TRANSCRIPTIONAL REGULATOR YJDC"/>
    <property type="match status" value="1"/>
</dbReference>
<evidence type="ECO:0000313" key="8">
    <source>
        <dbReference type="Proteomes" id="UP001172708"/>
    </source>
</evidence>
<keyword evidence="3 5" id="KW-0238">DNA-binding</keyword>
<dbReference type="PRINTS" id="PR00455">
    <property type="entry name" value="HTHTETR"/>
</dbReference>
<dbReference type="Proteomes" id="UP001172708">
    <property type="component" value="Unassembled WGS sequence"/>
</dbReference>
<sequence>MGTERQTESGRGPYAKSAQVKQRIVKACIEVFTAAGYHGATMADVARSAGISHTGLLHHFPTKLSLLVAALEYGDRESAQYLSEHHALEASADPLRVLRDLTDALVKRDETISLVELDAVIAGEATSPEHPAHGYLATRFADSRGFYVRVYDGLRRSGHLRPDADTALLATSTIALIQGLRIQWLYDREGVDTVAAVTAFLKSHIPDVDL</sequence>
<keyword evidence="8" id="KW-1185">Reference proteome</keyword>
<dbReference type="SUPFAM" id="SSF46689">
    <property type="entry name" value="Homeodomain-like"/>
    <property type="match status" value="1"/>
</dbReference>
<feature type="DNA-binding region" description="H-T-H motif" evidence="5">
    <location>
        <begin position="41"/>
        <end position="60"/>
    </location>
</feature>
<keyword evidence="1" id="KW-0678">Repressor</keyword>
<dbReference type="Pfam" id="PF13977">
    <property type="entry name" value="TetR_C_6"/>
    <property type="match status" value="1"/>
</dbReference>
<dbReference type="Pfam" id="PF00440">
    <property type="entry name" value="TetR_N"/>
    <property type="match status" value="1"/>
</dbReference>
<evidence type="ECO:0000313" key="7">
    <source>
        <dbReference type="EMBL" id="MDN4480468.1"/>
    </source>
</evidence>
<reference evidence="7" key="1">
    <citation type="submission" date="2023-06" db="EMBL/GenBank/DDBJ databases">
        <title>Egi l300058.</title>
        <authorList>
            <person name="Gao L."/>
            <person name="Fang B.-Z."/>
            <person name="Li W.-J."/>
        </authorList>
    </citation>
    <scope>NUCLEOTIDE SEQUENCE</scope>
    <source>
        <strain evidence="7">EGI L300058</strain>
    </source>
</reference>